<evidence type="ECO:0000256" key="1">
    <source>
        <dbReference type="ARBA" id="ARBA00001946"/>
    </source>
</evidence>
<evidence type="ECO:0000256" key="2">
    <source>
        <dbReference type="ARBA" id="ARBA00022801"/>
    </source>
</evidence>
<name>B8HQC1_CYAP4</name>
<dbReference type="HOGENOM" id="CLU_1641352_0_0_3"/>
<dbReference type="Pfam" id="PF00293">
    <property type="entry name" value="NUDIX"/>
    <property type="match status" value="1"/>
</dbReference>
<dbReference type="eggNOG" id="COG1051">
    <property type="taxonomic scope" value="Bacteria"/>
</dbReference>
<proteinExistence type="predicted"/>
<comment type="cofactor">
    <cofactor evidence="1">
        <name>Mg(2+)</name>
        <dbReference type="ChEBI" id="CHEBI:18420"/>
    </cofactor>
</comment>
<evidence type="ECO:0000259" key="4">
    <source>
        <dbReference type="PROSITE" id="PS51462"/>
    </source>
</evidence>
<dbReference type="InterPro" id="IPR020476">
    <property type="entry name" value="Nudix_hydrolase"/>
</dbReference>
<dbReference type="OrthoDB" id="9787476at2"/>
<evidence type="ECO:0000256" key="3">
    <source>
        <dbReference type="ARBA" id="ARBA00022842"/>
    </source>
</evidence>
<dbReference type="SUPFAM" id="SSF55811">
    <property type="entry name" value="Nudix"/>
    <property type="match status" value="1"/>
</dbReference>
<protein>
    <submittedName>
        <fullName evidence="5">NUDIX hydrolase</fullName>
    </submittedName>
</protein>
<accession>B8HQC1</accession>
<dbReference type="STRING" id="395961.Cyan7425_5226"/>
<dbReference type="KEGG" id="cyn:Cyan7425_5226"/>
<reference evidence="5" key="1">
    <citation type="submission" date="2009-01" db="EMBL/GenBank/DDBJ databases">
        <title>Complete sequence of chromosome Cyanothece sp. PCC 7425.</title>
        <authorList>
            <consortium name="US DOE Joint Genome Institute"/>
            <person name="Lucas S."/>
            <person name="Copeland A."/>
            <person name="Lapidus A."/>
            <person name="Glavina del Rio T."/>
            <person name="Dalin E."/>
            <person name="Tice H."/>
            <person name="Bruce D."/>
            <person name="Goodwin L."/>
            <person name="Pitluck S."/>
            <person name="Sims D."/>
            <person name="Meineke L."/>
            <person name="Brettin T."/>
            <person name="Detter J.C."/>
            <person name="Han C."/>
            <person name="Larimer F."/>
            <person name="Land M."/>
            <person name="Hauser L."/>
            <person name="Kyrpides N."/>
            <person name="Ovchinnikova G."/>
            <person name="Liberton M."/>
            <person name="Stoeckel J."/>
            <person name="Banerjee A."/>
            <person name="Singh A."/>
            <person name="Page L."/>
            <person name="Sato H."/>
            <person name="Zhao L."/>
            <person name="Sherman L."/>
            <person name="Pakrasi H."/>
            <person name="Richardson P."/>
        </authorList>
    </citation>
    <scope>NUCLEOTIDE SEQUENCE</scope>
    <source>
        <strain evidence="5">PCC 7425</strain>
    </source>
</reference>
<dbReference type="Gene3D" id="3.90.79.10">
    <property type="entry name" value="Nucleoside Triphosphate Pyrophosphohydrolase"/>
    <property type="match status" value="1"/>
</dbReference>
<dbReference type="PROSITE" id="PS51462">
    <property type="entry name" value="NUDIX"/>
    <property type="match status" value="1"/>
</dbReference>
<sequence>MQLIPDSLYEQILACLPIACVDIAIEFEHKILLLKRKNPPAQGQWWLPGGRVQKGETLEAAALRKAQAETGLECCLVKMIYTGETIFTDGPMGIPVHTINICFLAHPRNLDVQPVLDRSHVDYQWCSQLIPDLHPYMRECLMATQVFDVR</sequence>
<keyword evidence="2 5" id="KW-0378">Hydrolase</keyword>
<dbReference type="EMBL" id="CP001344">
    <property type="protein sequence ID" value="ACL47518.1"/>
    <property type="molecule type" value="Genomic_DNA"/>
</dbReference>
<evidence type="ECO:0000313" key="5">
    <source>
        <dbReference type="EMBL" id="ACL47518.1"/>
    </source>
</evidence>
<gene>
    <name evidence="5" type="ordered locus">Cyan7425_5226</name>
</gene>
<keyword evidence="3" id="KW-0460">Magnesium</keyword>
<organism evidence="5">
    <name type="scientific">Cyanothece sp. (strain PCC 7425 / ATCC 29141)</name>
    <dbReference type="NCBI Taxonomy" id="395961"/>
    <lineage>
        <taxon>Bacteria</taxon>
        <taxon>Bacillati</taxon>
        <taxon>Cyanobacteriota</taxon>
        <taxon>Cyanophyceae</taxon>
        <taxon>Gomontiellales</taxon>
        <taxon>Cyanothecaceae</taxon>
        <taxon>Cyanothece</taxon>
    </lineage>
</organism>
<dbReference type="PANTHER" id="PTHR43046:SF12">
    <property type="entry name" value="GDP-MANNOSE MANNOSYL HYDROLASE"/>
    <property type="match status" value="1"/>
</dbReference>
<dbReference type="PANTHER" id="PTHR43046">
    <property type="entry name" value="GDP-MANNOSE MANNOSYL HYDROLASE"/>
    <property type="match status" value="1"/>
</dbReference>
<dbReference type="InterPro" id="IPR000086">
    <property type="entry name" value="NUDIX_hydrolase_dom"/>
</dbReference>
<feature type="domain" description="Nudix hydrolase" evidence="4">
    <location>
        <begin position="16"/>
        <end position="148"/>
    </location>
</feature>
<dbReference type="InterPro" id="IPR015797">
    <property type="entry name" value="NUDIX_hydrolase-like_dom_sf"/>
</dbReference>
<dbReference type="PRINTS" id="PR00502">
    <property type="entry name" value="NUDIXFAMILY"/>
</dbReference>
<dbReference type="AlphaFoldDB" id="B8HQC1"/>
<dbReference type="GO" id="GO:0016787">
    <property type="term" value="F:hydrolase activity"/>
    <property type="evidence" value="ECO:0007669"/>
    <property type="project" value="UniProtKB-KW"/>
</dbReference>